<dbReference type="SUPFAM" id="SSF161098">
    <property type="entry name" value="MetI-like"/>
    <property type="match status" value="2"/>
</dbReference>
<evidence type="ECO:0000256" key="2">
    <source>
        <dbReference type="ARBA" id="ARBA00022448"/>
    </source>
</evidence>
<feature type="transmembrane region" description="Helical" evidence="8">
    <location>
        <begin position="287"/>
        <end position="315"/>
    </location>
</feature>
<evidence type="ECO:0000256" key="6">
    <source>
        <dbReference type="ARBA" id="ARBA00022989"/>
    </source>
</evidence>
<dbReference type="PANTHER" id="PTHR43357:SF3">
    <property type="entry name" value="FE(3+)-TRANSPORT SYSTEM PERMEASE PROTEIN FBPB 2"/>
    <property type="match status" value="1"/>
</dbReference>
<dbReference type="STRING" id="335992.SAR11_1237"/>
<evidence type="ECO:0000256" key="7">
    <source>
        <dbReference type="ARBA" id="ARBA00023136"/>
    </source>
</evidence>
<dbReference type="InterPro" id="IPR035906">
    <property type="entry name" value="MetI-like_sf"/>
</dbReference>
<dbReference type="Pfam" id="PF00528">
    <property type="entry name" value="BPD_transp_1"/>
    <property type="match status" value="1"/>
</dbReference>
<keyword evidence="2" id="KW-0813">Transport</keyword>
<comment type="subcellular location">
    <subcellularLocation>
        <location evidence="1">Cell inner membrane</location>
        <topology evidence="1">Multi-pass membrane protein</topology>
    </subcellularLocation>
</comment>
<organism evidence="10 11">
    <name type="scientific">Pelagibacter ubique (strain HTCC1062)</name>
    <dbReference type="NCBI Taxonomy" id="335992"/>
    <lineage>
        <taxon>Bacteria</taxon>
        <taxon>Pseudomonadati</taxon>
        <taxon>Pseudomonadota</taxon>
        <taxon>Alphaproteobacteria</taxon>
        <taxon>Candidatus Pelagibacterales</taxon>
        <taxon>Candidatus Pelagibacteraceae</taxon>
        <taxon>Candidatus Pelagibacter</taxon>
    </lineage>
</organism>
<proteinExistence type="predicted"/>
<accession>Q4FL97</accession>
<evidence type="ECO:0000259" key="9">
    <source>
        <dbReference type="Pfam" id="PF00528"/>
    </source>
</evidence>
<protein>
    <submittedName>
        <fullName evidence="10">Iron(III) ABC transporter</fullName>
    </submittedName>
</protein>
<evidence type="ECO:0000256" key="1">
    <source>
        <dbReference type="ARBA" id="ARBA00004429"/>
    </source>
</evidence>
<evidence type="ECO:0000256" key="4">
    <source>
        <dbReference type="ARBA" id="ARBA00022519"/>
    </source>
</evidence>
<dbReference type="KEGG" id="pub:SAR11_1237"/>
<dbReference type="GO" id="GO:0055085">
    <property type="term" value="P:transmembrane transport"/>
    <property type="evidence" value="ECO:0007669"/>
    <property type="project" value="InterPro"/>
</dbReference>
<dbReference type="OrthoDB" id="9790211at2"/>
<keyword evidence="4" id="KW-0997">Cell inner membrane</keyword>
<sequence>MGNKINIWYFSSFVISIIVAVPIITVFSSFFETTGGYVTVLKNTFLLDYIYNSLILLTGVLTLTFIIGVGCAYLVSFYKFPGVNFFKWALILSFAVPAYIYAYSLTAFFENYGTAFSILKNLLGEGNYNAHIPKFDGMLGAIISISFSLFGYIYVLTRASFHYQSQNLIELGKNLGFSKQKSFFKIILPSARPAIVAGLSLVAMETLSDFGSVSFFGVSTLTTGIYNAWISFDDLTLANRLSSYLLIFILGLFVIENLSRKKAQYHTSSKGGFKSKSVVHLYNYKSILAFLFCTLVFFLSFLFPVFQMLYWTIIFPKHFLDLNLIELFSNTMLLVFLSCCLLILLAFISNYGNRVSKSKFLEALNTFSISGYAIPGIILAVAFITFISWLDLNMINYLGTETIKPIFIGSIFGLILVYFIRFYSLANNGIKSGYLKINYSIDESAYLLGYSKLKTFKNIHVPYLKNSVLLIGILLTIEIIKELPITLIMRPFNFETFATKAYIYASQDLLEAAAAPSLLLILIASCFILITSRYILKD</sequence>
<feature type="transmembrane region" description="Helical" evidence="8">
    <location>
        <begin position="327"/>
        <end position="348"/>
    </location>
</feature>
<dbReference type="Proteomes" id="UP000002528">
    <property type="component" value="Chromosome"/>
</dbReference>
<dbReference type="EMBL" id="CP000084">
    <property type="protein sequence ID" value="AAZ22041.1"/>
    <property type="molecule type" value="Genomic_DNA"/>
</dbReference>
<feature type="transmembrane region" description="Helical" evidence="8">
    <location>
        <begin position="210"/>
        <end position="229"/>
    </location>
</feature>
<dbReference type="InterPro" id="IPR000515">
    <property type="entry name" value="MetI-like"/>
</dbReference>
<keyword evidence="6 8" id="KW-1133">Transmembrane helix</keyword>
<keyword evidence="3" id="KW-1003">Cell membrane</keyword>
<feature type="transmembrane region" description="Helical" evidence="8">
    <location>
        <begin position="50"/>
        <end position="76"/>
    </location>
</feature>
<dbReference type="PANTHER" id="PTHR43357">
    <property type="entry name" value="INNER MEMBRANE ABC TRANSPORTER PERMEASE PROTEIN YDCV"/>
    <property type="match status" value="1"/>
</dbReference>
<keyword evidence="7 8" id="KW-0472">Membrane</keyword>
<dbReference type="CDD" id="cd06261">
    <property type="entry name" value="TM_PBP2"/>
    <property type="match status" value="1"/>
</dbReference>
<dbReference type="HOGENOM" id="CLU_021838_0_2_5"/>
<feature type="transmembrane region" description="Helical" evidence="8">
    <location>
        <begin position="241"/>
        <end position="259"/>
    </location>
</feature>
<evidence type="ECO:0000313" key="11">
    <source>
        <dbReference type="Proteomes" id="UP000002528"/>
    </source>
</evidence>
<evidence type="ECO:0000313" key="10">
    <source>
        <dbReference type="EMBL" id="AAZ22041.1"/>
    </source>
</evidence>
<feature type="transmembrane region" description="Helical" evidence="8">
    <location>
        <begin position="88"/>
        <end position="109"/>
    </location>
</feature>
<feature type="transmembrane region" description="Helical" evidence="8">
    <location>
        <begin position="514"/>
        <end position="536"/>
    </location>
</feature>
<keyword evidence="5 8" id="KW-0812">Transmembrane</keyword>
<feature type="transmembrane region" description="Helical" evidence="8">
    <location>
        <begin position="369"/>
        <end position="390"/>
    </location>
</feature>
<feature type="transmembrane region" description="Helical" evidence="8">
    <location>
        <begin position="137"/>
        <end position="156"/>
    </location>
</feature>
<dbReference type="Gene3D" id="1.10.3720.10">
    <property type="entry name" value="MetI-like"/>
    <property type="match status" value="2"/>
</dbReference>
<dbReference type="GeneID" id="66295731"/>
<keyword evidence="11" id="KW-1185">Reference proteome</keyword>
<feature type="domain" description="ABC transmembrane type-1" evidence="9">
    <location>
        <begin position="66"/>
        <end position="253"/>
    </location>
</feature>
<dbReference type="eggNOG" id="COG1178">
    <property type="taxonomic scope" value="Bacteria"/>
</dbReference>
<dbReference type="RefSeq" id="WP_011282241.1">
    <property type="nucleotide sequence ID" value="NC_007205.1"/>
</dbReference>
<evidence type="ECO:0000256" key="8">
    <source>
        <dbReference type="SAM" id="Phobius"/>
    </source>
</evidence>
<feature type="transmembrane region" description="Helical" evidence="8">
    <location>
        <begin position="463"/>
        <end position="480"/>
    </location>
</feature>
<feature type="transmembrane region" description="Helical" evidence="8">
    <location>
        <begin position="7"/>
        <end position="30"/>
    </location>
</feature>
<dbReference type="GO" id="GO:0005886">
    <property type="term" value="C:plasma membrane"/>
    <property type="evidence" value="ECO:0007669"/>
    <property type="project" value="UniProtKB-SubCell"/>
</dbReference>
<reference evidence="10 11" key="1">
    <citation type="journal article" date="2005" name="Science">
        <title>Genome streamlining in a cosmopolitan oceanic bacterium.</title>
        <authorList>
            <person name="Giovannoni S.J."/>
            <person name="Tripp H.J."/>
            <person name="Givan S."/>
            <person name="Podar M."/>
            <person name="Vergin K.L."/>
            <person name="Baptista D."/>
            <person name="Bibbs L."/>
            <person name="Eads J."/>
            <person name="Richardson T.H."/>
            <person name="Noordewier M."/>
            <person name="Rappe M.S."/>
            <person name="Short J.M."/>
            <person name="Carrington J.C."/>
            <person name="Mathur E.J."/>
        </authorList>
    </citation>
    <scope>NUCLEOTIDE SEQUENCE [LARGE SCALE GENOMIC DNA]</scope>
    <source>
        <strain evidence="10 11">HTCC1062</strain>
    </source>
</reference>
<gene>
    <name evidence="10" type="primary">sfuB</name>
    <name evidence="10" type="ordered locus">SAR11_1237</name>
</gene>
<evidence type="ECO:0000256" key="3">
    <source>
        <dbReference type="ARBA" id="ARBA00022475"/>
    </source>
</evidence>
<feature type="transmembrane region" description="Helical" evidence="8">
    <location>
        <begin position="402"/>
        <end position="423"/>
    </location>
</feature>
<name>Q4FL97_PELUB</name>
<evidence type="ECO:0000256" key="5">
    <source>
        <dbReference type="ARBA" id="ARBA00022692"/>
    </source>
</evidence>
<dbReference type="AlphaFoldDB" id="Q4FL97"/>